<feature type="domain" description="RNA polymerase sigma-70 region 2" evidence="1">
    <location>
        <begin position="32"/>
        <end position="94"/>
    </location>
</feature>
<dbReference type="InterPro" id="IPR013325">
    <property type="entry name" value="RNA_pol_sigma_r2"/>
</dbReference>
<evidence type="ECO:0000259" key="1">
    <source>
        <dbReference type="Pfam" id="PF04542"/>
    </source>
</evidence>
<dbReference type="Proteomes" id="UP000075260">
    <property type="component" value="Unassembled WGS sequence"/>
</dbReference>
<protein>
    <submittedName>
        <fullName evidence="2">RNA polymerase subunit sigma</fullName>
    </submittedName>
</protein>
<dbReference type="InterPro" id="IPR007627">
    <property type="entry name" value="RNA_pol_sigma70_r2"/>
</dbReference>
<evidence type="ECO:0000313" key="2">
    <source>
        <dbReference type="EMBL" id="KYF68988.1"/>
    </source>
</evidence>
<proteinExistence type="predicted"/>
<dbReference type="Gene3D" id="1.10.1740.10">
    <property type="match status" value="1"/>
</dbReference>
<dbReference type="GO" id="GO:0003700">
    <property type="term" value="F:DNA-binding transcription factor activity"/>
    <property type="evidence" value="ECO:0007669"/>
    <property type="project" value="InterPro"/>
</dbReference>
<name>A0A150QMX3_SORCE</name>
<dbReference type="EMBL" id="JEMA01000510">
    <property type="protein sequence ID" value="KYF68988.1"/>
    <property type="molecule type" value="Genomic_DNA"/>
</dbReference>
<dbReference type="Gene3D" id="1.10.10.10">
    <property type="entry name" value="Winged helix-like DNA-binding domain superfamily/Winged helix DNA-binding domain"/>
    <property type="match status" value="1"/>
</dbReference>
<comment type="caution">
    <text evidence="2">The sequence shown here is derived from an EMBL/GenBank/DDBJ whole genome shotgun (WGS) entry which is preliminary data.</text>
</comment>
<dbReference type="Pfam" id="PF04542">
    <property type="entry name" value="Sigma70_r2"/>
    <property type="match status" value="1"/>
</dbReference>
<sequence>MPGTGHGSDGAQPPNNREKAFWRIFNKKTIVLVRRWLRLLGVPRRDRRDVAQNVMLAAHESFGNYDPARGPPDRWLNRIAVHTASHYAERARRRVEEPLPDDFDAELEEPSAEEQIISECDRLFALSVLREIDGELGAVLMAHDIEGVPMADFASQSGIPLSTAYKRRTRALSAFQLLAAQRLASMDGTEVRNGARPAAVSSGPPALVLLSSLSARP</sequence>
<dbReference type="GO" id="GO:0006352">
    <property type="term" value="P:DNA-templated transcription initiation"/>
    <property type="evidence" value="ECO:0007669"/>
    <property type="project" value="InterPro"/>
</dbReference>
<accession>A0A150QMX3</accession>
<gene>
    <name evidence="2" type="ORF">BE15_32510</name>
</gene>
<dbReference type="OrthoDB" id="5505567at2"/>
<evidence type="ECO:0000313" key="3">
    <source>
        <dbReference type="Proteomes" id="UP000075260"/>
    </source>
</evidence>
<dbReference type="InterPro" id="IPR036388">
    <property type="entry name" value="WH-like_DNA-bd_sf"/>
</dbReference>
<dbReference type="AlphaFoldDB" id="A0A150QMX3"/>
<organism evidence="2 3">
    <name type="scientific">Sorangium cellulosum</name>
    <name type="common">Polyangium cellulosum</name>
    <dbReference type="NCBI Taxonomy" id="56"/>
    <lineage>
        <taxon>Bacteria</taxon>
        <taxon>Pseudomonadati</taxon>
        <taxon>Myxococcota</taxon>
        <taxon>Polyangia</taxon>
        <taxon>Polyangiales</taxon>
        <taxon>Polyangiaceae</taxon>
        <taxon>Sorangium</taxon>
    </lineage>
</organism>
<dbReference type="SUPFAM" id="SSF88946">
    <property type="entry name" value="Sigma2 domain of RNA polymerase sigma factors"/>
    <property type="match status" value="1"/>
</dbReference>
<reference evidence="2 3" key="1">
    <citation type="submission" date="2014-02" db="EMBL/GenBank/DDBJ databases">
        <title>The small core and large imbalanced accessory genome model reveals a collaborative survival strategy of Sorangium cellulosum strains in nature.</title>
        <authorList>
            <person name="Han K."/>
            <person name="Peng R."/>
            <person name="Blom J."/>
            <person name="Li Y.-Z."/>
        </authorList>
    </citation>
    <scope>NUCLEOTIDE SEQUENCE [LARGE SCALE GENOMIC DNA]</scope>
    <source>
        <strain evidence="2 3">So0008-312</strain>
    </source>
</reference>